<comment type="caution">
    <text evidence="1">The sequence shown here is derived from an EMBL/GenBank/DDBJ whole genome shotgun (WGS) entry which is preliminary data.</text>
</comment>
<accession>A0ACC1X396</accession>
<feature type="non-terminal residue" evidence="1">
    <location>
        <position position="1"/>
    </location>
</feature>
<proteinExistence type="predicted"/>
<gene>
    <name evidence="1" type="ORF">OWV82_022331</name>
</gene>
<keyword evidence="2" id="KW-1185">Reference proteome</keyword>
<protein>
    <submittedName>
        <fullName evidence="1">18 kDa seed maturation protein</fullName>
    </submittedName>
</protein>
<dbReference type="Proteomes" id="UP001164539">
    <property type="component" value="Chromosome 12"/>
</dbReference>
<name>A0ACC1X396_MELAZ</name>
<sequence length="124" mass="13146">RSCRVEGSEKVKMHAVKETAANIVASAKAGMEKAAATMQEKVDRAKTRDPMEKEMATDKKEEKKAEAELRKNEARENNAAAKQAMAVGGNNPGYTAAATYSTTGEHGRPTGARQMSALPGHGTG</sequence>
<evidence type="ECO:0000313" key="2">
    <source>
        <dbReference type="Proteomes" id="UP001164539"/>
    </source>
</evidence>
<evidence type="ECO:0000313" key="1">
    <source>
        <dbReference type="EMBL" id="KAJ4705573.1"/>
    </source>
</evidence>
<organism evidence="1 2">
    <name type="scientific">Melia azedarach</name>
    <name type="common">Chinaberry tree</name>
    <dbReference type="NCBI Taxonomy" id="155640"/>
    <lineage>
        <taxon>Eukaryota</taxon>
        <taxon>Viridiplantae</taxon>
        <taxon>Streptophyta</taxon>
        <taxon>Embryophyta</taxon>
        <taxon>Tracheophyta</taxon>
        <taxon>Spermatophyta</taxon>
        <taxon>Magnoliopsida</taxon>
        <taxon>eudicotyledons</taxon>
        <taxon>Gunneridae</taxon>
        <taxon>Pentapetalae</taxon>
        <taxon>rosids</taxon>
        <taxon>malvids</taxon>
        <taxon>Sapindales</taxon>
        <taxon>Meliaceae</taxon>
        <taxon>Melia</taxon>
    </lineage>
</organism>
<reference evidence="1 2" key="1">
    <citation type="journal article" date="2023" name="Science">
        <title>Complex scaffold remodeling in plant triterpene biosynthesis.</title>
        <authorList>
            <person name="De La Pena R."/>
            <person name="Hodgson H."/>
            <person name="Liu J.C."/>
            <person name="Stephenson M.J."/>
            <person name="Martin A.C."/>
            <person name="Owen C."/>
            <person name="Harkess A."/>
            <person name="Leebens-Mack J."/>
            <person name="Jimenez L.E."/>
            <person name="Osbourn A."/>
            <person name="Sattely E.S."/>
        </authorList>
    </citation>
    <scope>NUCLEOTIDE SEQUENCE [LARGE SCALE GENOMIC DNA]</scope>
    <source>
        <strain evidence="2">cv. JPN11</strain>
        <tissue evidence="1">Leaf</tissue>
    </source>
</reference>
<dbReference type="EMBL" id="CM051405">
    <property type="protein sequence ID" value="KAJ4705573.1"/>
    <property type="molecule type" value="Genomic_DNA"/>
</dbReference>